<dbReference type="AlphaFoldDB" id="A0A932I0T1"/>
<comment type="similarity">
    <text evidence="1">Belongs to the complex I 24 kDa subunit family.</text>
</comment>
<dbReference type="PIRSF" id="PIRSF000216">
    <property type="entry name" value="NADH_DH_24kDa"/>
    <property type="match status" value="1"/>
</dbReference>
<feature type="binding site" evidence="7">
    <location>
        <position position="101"/>
    </location>
    <ligand>
        <name>[2Fe-2S] cluster</name>
        <dbReference type="ChEBI" id="CHEBI:190135"/>
    </ligand>
</feature>
<dbReference type="CDD" id="cd03064">
    <property type="entry name" value="TRX_Fd_NuoE"/>
    <property type="match status" value="1"/>
</dbReference>
<dbReference type="PROSITE" id="PS01099">
    <property type="entry name" value="COMPLEX1_24K"/>
    <property type="match status" value="1"/>
</dbReference>
<evidence type="ECO:0000256" key="8">
    <source>
        <dbReference type="SAM" id="MobiDB-lite"/>
    </source>
</evidence>
<keyword evidence="3 7" id="KW-0479">Metal-binding</keyword>
<evidence type="ECO:0000256" key="1">
    <source>
        <dbReference type="ARBA" id="ARBA00010643"/>
    </source>
</evidence>
<dbReference type="Gene3D" id="1.10.10.1590">
    <property type="entry name" value="NADH-quinone oxidoreductase subunit E"/>
    <property type="match status" value="1"/>
</dbReference>
<dbReference type="PANTHER" id="PTHR10371:SF3">
    <property type="entry name" value="NADH DEHYDROGENASE [UBIQUINONE] FLAVOPROTEIN 2, MITOCHONDRIAL"/>
    <property type="match status" value="1"/>
</dbReference>
<keyword evidence="5 7" id="KW-0411">Iron-sulfur</keyword>
<comment type="cofactor">
    <cofactor evidence="6">
        <name>[2Fe-2S] cluster</name>
        <dbReference type="ChEBI" id="CHEBI:190135"/>
    </cofactor>
</comment>
<protein>
    <submittedName>
        <fullName evidence="9">NAD(P)H-dependent oxidoreductase subunit E</fullName>
    </submittedName>
</protein>
<dbReference type="FunFam" id="1.10.10.1590:FF:000001">
    <property type="entry name" value="NADH-quinone oxidoreductase subunit E"/>
    <property type="match status" value="1"/>
</dbReference>
<reference evidence="9" key="1">
    <citation type="submission" date="2020-07" db="EMBL/GenBank/DDBJ databases">
        <title>Huge and variable diversity of episymbiotic CPR bacteria and DPANN archaea in groundwater ecosystems.</title>
        <authorList>
            <person name="He C.Y."/>
            <person name="Keren R."/>
            <person name="Whittaker M."/>
            <person name="Farag I.F."/>
            <person name="Doudna J."/>
            <person name="Cate J.H.D."/>
            <person name="Banfield J.F."/>
        </authorList>
    </citation>
    <scope>NUCLEOTIDE SEQUENCE</scope>
    <source>
        <strain evidence="9">NC_groundwater_763_Ag_S-0.2um_68_21</strain>
    </source>
</reference>
<evidence type="ECO:0000256" key="6">
    <source>
        <dbReference type="ARBA" id="ARBA00034078"/>
    </source>
</evidence>
<keyword evidence="4 7" id="KW-0408">Iron</keyword>
<dbReference type="InterPro" id="IPR041921">
    <property type="entry name" value="NuoE_N"/>
</dbReference>
<keyword evidence="2 7" id="KW-0001">2Fe-2S</keyword>
<dbReference type="GO" id="GO:0051537">
    <property type="term" value="F:2 iron, 2 sulfur cluster binding"/>
    <property type="evidence" value="ECO:0007669"/>
    <property type="project" value="UniProtKB-KW"/>
</dbReference>
<feature type="binding site" evidence="7">
    <location>
        <position position="141"/>
    </location>
    <ligand>
        <name>[2Fe-2S] cluster</name>
        <dbReference type="ChEBI" id="CHEBI:190135"/>
    </ligand>
</feature>
<evidence type="ECO:0000256" key="4">
    <source>
        <dbReference type="ARBA" id="ARBA00023004"/>
    </source>
</evidence>
<dbReference type="Proteomes" id="UP000782312">
    <property type="component" value="Unassembled WGS sequence"/>
</dbReference>
<evidence type="ECO:0000256" key="5">
    <source>
        <dbReference type="ARBA" id="ARBA00023014"/>
    </source>
</evidence>
<dbReference type="InterPro" id="IPR002023">
    <property type="entry name" value="NuoE-like"/>
</dbReference>
<sequence>MALGARFPHSPREERFEFTPENRAELDRILAKYPQKRSALIPALHLAQKQAGHITSAVMQHVASLFELSPMDVWGVVSFYTMLKTKPVGKHHFMVCDNLSCALLGAAGILRHLERRLGCRAGHTRADGKFSVERVECLGACGGAPCLQINEDYFEHVTPALVDELVAALEKGEPVSPVGADEAAPPREGAGAAREKAAG</sequence>
<dbReference type="NCBIfam" id="TIGR01958">
    <property type="entry name" value="nuoE_fam"/>
    <property type="match status" value="1"/>
</dbReference>
<dbReference type="SUPFAM" id="SSF52833">
    <property type="entry name" value="Thioredoxin-like"/>
    <property type="match status" value="1"/>
</dbReference>
<name>A0A932I0T1_UNCTE</name>
<dbReference type="InterPro" id="IPR036249">
    <property type="entry name" value="Thioredoxin-like_sf"/>
</dbReference>
<feature type="binding site" evidence="7">
    <location>
        <position position="137"/>
    </location>
    <ligand>
        <name>[2Fe-2S] cluster</name>
        <dbReference type="ChEBI" id="CHEBI:190135"/>
    </ligand>
</feature>
<gene>
    <name evidence="9" type="ORF">HYZ11_16875</name>
</gene>
<accession>A0A932I0T1</accession>
<feature type="binding site" evidence="7">
    <location>
        <position position="96"/>
    </location>
    <ligand>
        <name>[2Fe-2S] cluster</name>
        <dbReference type="ChEBI" id="CHEBI:190135"/>
    </ligand>
</feature>
<evidence type="ECO:0000256" key="7">
    <source>
        <dbReference type="PIRSR" id="PIRSR000216-1"/>
    </source>
</evidence>
<organism evidence="9 10">
    <name type="scientific">Tectimicrobiota bacterium</name>
    <dbReference type="NCBI Taxonomy" id="2528274"/>
    <lineage>
        <taxon>Bacteria</taxon>
        <taxon>Pseudomonadati</taxon>
        <taxon>Nitrospinota/Tectimicrobiota group</taxon>
        <taxon>Candidatus Tectimicrobiota</taxon>
    </lineage>
</organism>
<evidence type="ECO:0000313" key="9">
    <source>
        <dbReference type="EMBL" id="MBI3129284.1"/>
    </source>
</evidence>
<evidence type="ECO:0000256" key="3">
    <source>
        <dbReference type="ARBA" id="ARBA00022723"/>
    </source>
</evidence>
<dbReference type="PANTHER" id="PTHR10371">
    <property type="entry name" value="NADH DEHYDROGENASE UBIQUINONE FLAVOPROTEIN 2, MITOCHONDRIAL"/>
    <property type="match status" value="1"/>
</dbReference>
<dbReference type="InterPro" id="IPR042128">
    <property type="entry name" value="NuoE_dom"/>
</dbReference>
<dbReference type="GO" id="GO:0003954">
    <property type="term" value="F:NADH dehydrogenase activity"/>
    <property type="evidence" value="ECO:0007669"/>
    <property type="project" value="TreeGrafter"/>
</dbReference>
<dbReference type="GO" id="GO:0046872">
    <property type="term" value="F:metal ion binding"/>
    <property type="evidence" value="ECO:0007669"/>
    <property type="project" value="UniProtKB-KW"/>
</dbReference>
<evidence type="ECO:0000256" key="2">
    <source>
        <dbReference type="ARBA" id="ARBA00022714"/>
    </source>
</evidence>
<dbReference type="Gene3D" id="3.40.30.10">
    <property type="entry name" value="Glutaredoxin"/>
    <property type="match status" value="1"/>
</dbReference>
<comment type="cofactor">
    <cofactor evidence="7">
        <name>[2Fe-2S] cluster</name>
        <dbReference type="ChEBI" id="CHEBI:190135"/>
    </cofactor>
    <text evidence="7">Binds 1 [2Fe-2S] cluster.</text>
</comment>
<feature type="compositionally biased region" description="Low complexity" evidence="8">
    <location>
        <begin position="179"/>
        <end position="192"/>
    </location>
</feature>
<dbReference type="Pfam" id="PF01257">
    <property type="entry name" value="2Fe-2S_thioredx"/>
    <property type="match status" value="1"/>
</dbReference>
<feature type="region of interest" description="Disordered" evidence="8">
    <location>
        <begin position="175"/>
        <end position="199"/>
    </location>
</feature>
<evidence type="ECO:0000313" key="10">
    <source>
        <dbReference type="Proteomes" id="UP000782312"/>
    </source>
</evidence>
<proteinExistence type="inferred from homology"/>
<dbReference type="EMBL" id="JACPUR010000040">
    <property type="protein sequence ID" value="MBI3129284.1"/>
    <property type="molecule type" value="Genomic_DNA"/>
</dbReference>
<comment type="caution">
    <text evidence="9">The sequence shown here is derived from an EMBL/GenBank/DDBJ whole genome shotgun (WGS) entry which is preliminary data.</text>
</comment>